<dbReference type="InterPro" id="IPR056884">
    <property type="entry name" value="NPHP3-like_N"/>
</dbReference>
<name>A0A5C3LJY4_9AGAR</name>
<dbReference type="Proteomes" id="UP000308652">
    <property type="component" value="Unassembled WGS sequence"/>
</dbReference>
<feature type="domain" description="Nephrocystin 3-like N-terminal" evidence="2">
    <location>
        <begin position="66"/>
        <end position="159"/>
    </location>
</feature>
<keyword evidence="4" id="KW-1185">Reference proteome</keyword>
<keyword evidence="1" id="KW-0677">Repeat</keyword>
<gene>
    <name evidence="3" type="ORF">BDQ12DRAFT_700925</name>
</gene>
<evidence type="ECO:0000313" key="4">
    <source>
        <dbReference type="Proteomes" id="UP000308652"/>
    </source>
</evidence>
<evidence type="ECO:0000313" key="3">
    <source>
        <dbReference type="EMBL" id="TFK33058.1"/>
    </source>
</evidence>
<protein>
    <recommendedName>
        <fullName evidence="2">Nephrocystin 3-like N-terminal domain-containing protein</fullName>
    </recommendedName>
</protein>
<dbReference type="EMBL" id="ML213656">
    <property type="protein sequence ID" value="TFK33058.1"/>
    <property type="molecule type" value="Genomic_DNA"/>
</dbReference>
<organism evidence="3 4">
    <name type="scientific">Crucibulum laeve</name>
    <dbReference type="NCBI Taxonomy" id="68775"/>
    <lineage>
        <taxon>Eukaryota</taxon>
        <taxon>Fungi</taxon>
        <taxon>Dikarya</taxon>
        <taxon>Basidiomycota</taxon>
        <taxon>Agaricomycotina</taxon>
        <taxon>Agaricomycetes</taxon>
        <taxon>Agaricomycetidae</taxon>
        <taxon>Agaricales</taxon>
        <taxon>Agaricineae</taxon>
        <taxon>Nidulariaceae</taxon>
        <taxon>Crucibulum</taxon>
    </lineage>
</organism>
<dbReference type="Pfam" id="PF24883">
    <property type="entry name" value="NPHP3_N"/>
    <property type="match status" value="1"/>
</dbReference>
<dbReference type="AlphaFoldDB" id="A0A5C3LJY4"/>
<sequence length="246" mass="27496">MIDSSVKFTGDEAEGAFHDSGERFDPPKCHPGTRETICQNILSWVQDRSSISKIMWLYGPAGAGYASFFFSRTAPKRNSELHLFSTIAYQLAMNIPCLKVLITQAVEADSTIFTRDLLPLLAAIETKLLSEDSPQLIIIDALDECDNPQKQLAILKAAFFSLEKANIPQVIRDFFFGKRDTTNLLSASKDIELFLSSKFKEIKESHTSRPFPDTWPSKSAINTLLSRSSGQFIYASTIQDFHPFSG</sequence>
<reference evidence="3 4" key="1">
    <citation type="journal article" date="2019" name="Nat. Ecol. Evol.">
        <title>Megaphylogeny resolves global patterns of mushroom evolution.</title>
        <authorList>
            <person name="Varga T."/>
            <person name="Krizsan K."/>
            <person name="Foldi C."/>
            <person name="Dima B."/>
            <person name="Sanchez-Garcia M."/>
            <person name="Sanchez-Ramirez S."/>
            <person name="Szollosi G.J."/>
            <person name="Szarkandi J.G."/>
            <person name="Papp V."/>
            <person name="Albert L."/>
            <person name="Andreopoulos W."/>
            <person name="Angelini C."/>
            <person name="Antonin V."/>
            <person name="Barry K.W."/>
            <person name="Bougher N.L."/>
            <person name="Buchanan P."/>
            <person name="Buyck B."/>
            <person name="Bense V."/>
            <person name="Catcheside P."/>
            <person name="Chovatia M."/>
            <person name="Cooper J."/>
            <person name="Damon W."/>
            <person name="Desjardin D."/>
            <person name="Finy P."/>
            <person name="Geml J."/>
            <person name="Haridas S."/>
            <person name="Hughes K."/>
            <person name="Justo A."/>
            <person name="Karasinski D."/>
            <person name="Kautmanova I."/>
            <person name="Kiss B."/>
            <person name="Kocsube S."/>
            <person name="Kotiranta H."/>
            <person name="LaButti K.M."/>
            <person name="Lechner B.E."/>
            <person name="Liimatainen K."/>
            <person name="Lipzen A."/>
            <person name="Lukacs Z."/>
            <person name="Mihaltcheva S."/>
            <person name="Morgado L.N."/>
            <person name="Niskanen T."/>
            <person name="Noordeloos M.E."/>
            <person name="Ohm R.A."/>
            <person name="Ortiz-Santana B."/>
            <person name="Ovrebo C."/>
            <person name="Racz N."/>
            <person name="Riley R."/>
            <person name="Savchenko A."/>
            <person name="Shiryaev A."/>
            <person name="Soop K."/>
            <person name="Spirin V."/>
            <person name="Szebenyi C."/>
            <person name="Tomsovsky M."/>
            <person name="Tulloss R.E."/>
            <person name="Uehling J."/>
            <person name="Grigoriev I.V."/>
            <person name="Vagvolgyi C."/>
            <person name="Papp T."/>
            <person name="Martin F.M."/>
            <person name="Miettinen O."/>
            <person name="Hibbett D.S."/>
            <person name="Nagy L.G."/>
        </authorList>
    </citation>
    <scope>NUCLEOTIDE SEQUENCE [LARGE SCALE GENOMIC DNA]</scope>
    <source>
        <strain evidence="3 4">CBS 166.37</strain>
    </source>
</reference>
<proteinExistence type="predicted"/>
<evidence type="ECO:0000256" key="1">
    <source>
        <dbReference type="ARBA" id="ARBA00022737"/>
    </source>
</evidence>
<accession>A0A5C3LJY4</accession>
<dbReference type="OrthoDB" id="443402at2759"/>
<dbReference type="STRING" id="68775.A0A5C3LJY4"/>
<evidence type="ECO:0000259" key="2">
    <source>
        <dbReference type="Pfam" id="PF24883"/>
    </source>
</evidence>